<dbReference type="Gene3D" id="1.20.1250.20">
    <property type="entry name" value="MFS general substrate transporter like domains"/>
    <property type="match status" value="2"/>
</dbReference>
<dbReference type="PANTHER" id="PTHR43791:SF36">
    <property type="entry name" value="TRANSPORTER, PUTATIVE (AFU_ORTHOLOGUE AFUA_6G08340)-RELATED"/>
    <property type="match status" value="1"/>
</dbReference>
<dbReference type="FunFam" id="1.20.1250.20:FF:000013">
    <property type="entry name" value="MFS general substrate transporter"/>
    <property type="match status" value="1"/>
</dbReference>
<feature type="region of interest" description="Disordered" evidence="6">
    <location>
        <begin position="89"/>
        <end position="111"/>
    </location>
</feature>
<evidence type="ECO:0000259" key="8">
    <source>
        <dbReference type="PROSITE" id="PS50850"/>
    </source>
</evidence>
<organism evidence="9 10">
    <name type="scientific">Synchytrium microbalum</name>
    <dbReference type="NCBI Taxonomy" id="1806994"/>
    <lineage>
        <taxon>Eukaryota</taxon>
        <taxon>Fungi</taxon>
        <taxon>Fungi incertae sedis</taxon>
        <taxon>Chytridiomycota</taxon>
        <taxon>Chytridiomycota incertae sedis</taxon>
        <taxon>Chytridiomycetes</taxon>
        <taxon>Synchytriales</taxon>
        <taxon>Synchytriaceae</taxon>
        <taxon>Synchytrium</taxon>
    </lineage>
</organism>
<feature type="transmembrane region" description="Helical" evidence="7">
    <location>
        <begin position="458"/>
        <end position="481"/>
    </location>
</feature>
<proteinExistence type="predicted"/>
<evidence type="ECO:0000256" key="2">
    <source>
        <dbReference type="ARBA" id="ARBA00022448"/>
    </source>
</evidence>
<evidence type="ECO:0000313" key="10">
    <source>
        <dbReference type="Proteomes" id="UP000319731"/>
    </source>
</evidence>
<dbReference type="AlphaFoldDB" id="A0A507BYZ8"/>
<comment type="caution">
    <text evidence="9">The sequence shown here is derived from an EMBL/GenBank/DDBJ whole genome shotgun (WGS) entry which is preliminary data.</text>
</comment>
<feature type="transmembrane region" description="Helical" evidence="7">
    <location>
        <begin position="493"/>
        <end position="515"/>
    </location>
</feature>
<dbReference type="PROSITE" id="PS50850">
    <property type="entry name" value="MFS"/>
    <property type="match status" value="1"/>
</dbReference>
<comment type="subcellular location">
    <subcellularLocation>
        <location evidence="1">Membrane</location>
        <topology evidence="1">Multi-pass membrane protein</topology>
    </subcellularLocation>
</comment>
<feature type="transmembrane region" description="Helical" evidence="7">
    <location>
        <begin position="255"/>
        <end position="277"/>
    </location>
</feature>
<feature type="transmembrane region" description="Helical" evidence="7">
    <location>
        <begin position="430"/>
        <end position="452"/>
    </location>
</feature>
<dbReference type="GeneID" id="42006806"/>
<accession>A0A507BYZ8</accession>
<dbReference type="Pfam" id="PF07690">
    <property type="entry name" value="MFS_1"/>
    <property type="match status" value="1"/>
</dbReference>
<protein>
    <recommendedName>
        <fullName evidence="8">Major facilitator superfamily (MFS) profile domain-containing protein</fullName>
    </recommendedName>
</protein>
<dbReference type="PANTHER" id="PTHR43791">
    <property type="entry name" value="PERMEASE-RELATED"/>
    <property type="match status" value="1"/>
</dbReference>
<feature type="compositionally biased region" description="Polar residues" evidence="6">
    <location>
        <begin position="8"/>
        <end position="27"/>
    </location>
</feature>
<evidence type="ECO:0000256" key="7">
    <source>
        <dbReference type="SAM" id="Phobius"/>
    </source>
</evidence>
<keyword evidence="3 7" id="KW-0812">Transmembrane</keyword>
<evidence type="ECO:0000256" key="5">
    <source>
        <dbReference type="ARBA" id="ARBA00023136"/>
    </source>
</evidence>
<dbReference type="OrthoDB" id="2985014at2759"/>
<gene>
    <name evidence="9" type="ORF">SmJEL517_g05583</name>
</gene>
<feature type="transmembrane region" description="Helical" evidence="7">
    <location>
        <begin position="195"/>
        <end position="215"/>
    </location>
</feature>
<feature type="transmembrane region" description="Helical" evidence="7">
    <location>
        <begin position="289"/>
        <end position="310"/>
    </location>
</feature>
<evidence type="ECO:0000313" key="9">
    <source>
        <dbReference type="EMBL" id="TPX30966.1"/>
    </source>
</evidence>
<dbReference type="GO" id="GO:0022857">
    <property type="term" value="F:transmembrane transporter activity"/>
    <property type="evidence" value="ECO:0007669"/>
    <property type="project" value="InterPro"/>
</dbReference>
<feature type="transmembrane region" description="Helical" evidence="7">
    <location>
        <begin position="527"/>
        <end position="548"/>
    </location>
</feature>
<keyword evidence="4 7" id="KW-1133">Transmembrane helix</keyword>
<dbReference type="SUPFAM" id="SSF103473">
    <property type="entry name" value="MFS general substrate transporter"/>
    <property type="match status" value="1"/>
</dbReference>
<feature type="transmembrane region" description="Helical" evidence="7">
    <location>
        <begin position="396"/>
        <end position="418"/>
    </location>
</feature>
<feature type="transmembrane region" description="Helical" evidence="7">
    <location>
        <begin position="221"/>
        <end position="243"/>
    </location>
</feature>
<keyword evidence="10" id="KW-1185">Reference proteome</keyword>
<evidence type="ECO:0000256" key="4">
    <source>
        <dbReference type="ARBA" id="ARBA00022989"/>
    </source>
</evidence>
<dbReference type="EMBL" id="QEAO01000053">
    <property type="protein sequence ID" value="TPX30966.1"/>
    <property type="molecule type" value="Genomic_DNA"/>
</dbReference>
<evidence type="ECO:0000256" key="6">
    <source>
        <dbReference type="SAM" id="MobiDB-lite"/>
    </source>
</evidence>
<dbReference type="FunFam" id="1.20.1250.20:FF:000018">
    <property type="entry name" value="MFS transporter permease"/>
    <property type="match status" value="1"/>
</dbReference>
<feature type="compositionally biased region" description="Polar residues" evidence="6">
    <location>
        <begin position="95"/>
        <end position="104"/>
    </location>
</feature>
<evidence type="ECO:0000256" key="3">
    <source>
        <dbReference type="ARBA" id="ARBA00022692"/>
    </source>
</evidence>
<keyword evidence="2" id="KW-0813">Transport</keyword>
<dbReference type="STRING" id="1806994.A0A507BYZ8"/>
<dbReference type="Proteomes" id="UP000319731">
    <property type="component" value="Unassembled WGS sequence"/>
</dbReference>
<dbReference type="GO" id="GO:0016020">
    <property type="term" value="C:membrane"/>
    <property type="evidence" value="ECO:0007669"/>
    <property type="project" value="UniProtKB-SubCell"/>
</dbReference>
<dbReference type="RefSeq" id="XP_031022516.1">
    <property type="nucleotide sequence ID" value="XM_031171509.1"/>
</dbReference>
<name>A0A507BYZ8_9FUNG</name>
<evidence type="ECO:0000256" key="1">
    <source>
        <dbReference type="ARBA" id="ARBA00004141"/>
    </source>
</evidence>
<dbReference type="InterPro" id="IPR036259">
    <property type="entry name" value="MFS_trans_sf"/>
</dbReference>
<keyword evidence="5 7" id="KW-0472">Membrane</keyword>
<reference evidence="9 10" key="1">
    <citation type="journal article" date="2019" name="Sci. Rep.">
        <title>Comparative genomics of chytrid fungi reveal insights into the obligate biotrophic and pathogenic lifestyle of Synchytrium endobioticum.</title>
        <authorList>
            <person name="van de Vossenberg B.T.L.H."/>
            <person name="Warris S."/>
            <person name="Nguyen H.D.T."/>
            <person name="van Gent-Pelzer M.P.E."/>
            <person name="Joly D.L."/>
            <person name="van de Geest H.C."/>
            <person name="Bonants P.J.M."/>
            <person name="Smith D.S."/>
            <person name="Levesque C.A."/>
            <person name="van der Lee T.A.J."/>
        </authorList>
    </citation>
    <scope>NUCLEOTIDE SEQUENCE [LARGE SCALE GENOMIC DNA]</scope>
    <source>
        <strain evidence="9 10">JEL517</strain>
    </source>
</reference>
<dbReference type="InterPro" id="IPR020846">
    <property type="entry name" value="MFS_dom"/>
</dbReference>
<feature type="transmembrane region" description="Helical" evidence="7">
    <location>
        <begin position="363"/>
        <end position="384"/>
    </location>
</feature>
<dbReference type="InterPro" id="IPR011701">
    <property type="entry name" value="MFS"/>
</dbReference>
<feature type="region of interest" description="Disordered" evidence="6">
    <location>
        <begin position="1"/>
        <end position="55"/>
    </location>
</feature>
<feature type="domain" description="Major facilitator superfamily (MFS) profile" evidence="8">
    <location>
        <begin position="129"/>
        <end position="556"/>
    </location>
</feature>
<sequence length="578" mass="63838">MFKKRPKNTSVADQLLDSNAISSNQHTEFIGSPSIDEETLSAEIDEQERHERQKSALLAAASSLSGGDDDQAPSSNKRAAFLSRIKSRTTAHGDATTSQSTHGAPSNEPMHSIEPEIEASLVSKFDCRLIPFLALMYFFNSLDRSSLGNARLDTLEADLGLVGNQFNTASTLFYVGYITFQVPSNLMLRWLSAKIWLPVIMFVWGIVSLCTMFVWNFTTLLLVRFWLGFAEAGFFPGVIFYLTTFYKSNELATRIALFWGSSTAAHAFAGLLAYAVFNLRGSSGLSGWKWLFLVESVPTIALSVIAYFYLPLSPETCRWLTPKEKQAAIARLRLHEPETHATLADINSVNRVEVFEAFKDPKVWFWMAMFFVGSIPNTSISNFLPTIVSGLGYSGTVANALTAPPYVMAAIVMVIVAFHSDKYHERTFHALGAVFVCFIGYLILVVVPLTTASPSIPVLYLGIFIIVTGIFVINPVVNAWLASNIAPGVKKAVAIAMAVSANNAAGLVGSNLYLAADKPYYIKAHSVNLGMCVVWMVMALCLRSWLLYMNRSRERVLSTEVGEDTRIGDKKLSFRYYV</sequence>
<feature type="compositionally biased region" description="Acidic residues" evidence="6">
    <location>
        <begin position="35"/>
        <end position="46"/>
    </location>
</feature>